<dbReference type="Proteomes" id="UP000249873">
    <property type="component" value="Chromosome"/>
</dbReference>
<gene>
    <name evidence="2" type="ORF">DJ013_06760</name>
</gene>
<dbReference type="AlphaFoldDB" id="A0A2Z4GAD5"/>
<dbReference type="RefSeq" id="WP_111370985.1">
    <property type="nucleotide sequence ID" value="NZ_CP029480.1"/>
</dbReference>
<dbReference type="KEGG" id="als:DJ013_06760"/>
<organism evidence="2 3">
    <name type="scientific">Arcticibacterium luteifluviistationis</name>
    <dbReference type="NCBI Taxonomy" id="1784714"/>
    <lineage>
        <taxon>Bacteria</taxon>
        <taxon>Pseudomonadati</taxon>
        <taxon>Bacteroidota</taxon>
        <taxon>Cytophagia</taxon>
        <taxon>Cytophagales</taxon>
        <taxon>Leadbetterellaceae</taxon>
        <taxon>Arcticibacterium</taxon>
    </lineage>
</organism>
<evidence type="ECO:0000313" key="2">
    <source>
        <dbReference type="EMBL" id="AWV97883.1"/>
    </source>
</evidence>
<keyword evidence="1" id="KW-0812">Transmembrane</keyword>
<dbReference type="OrthoDB" id="769130at2"/>
<name>A0A2Z4GAD5_9BACT</name>
<dbReference type="EMBL" id="CP029480">
    <property type="protein sequence ID" value="AWV97883.1"/>
    <property type="molecule type" value="Genomic_DNA"/>
</dbReference>
<protein>
    <recommendedName>
        <fullName evidence="4">Glycine zipper family protein</fullName>
    </recommendedName>
</protein>
<evidence type="ECO:0000313" key="3">
    <source>
        <dbReference type="Proteomes" id="UP000249873"/>
    </source>
</evidence>
<keyword evidence="1" id="KW-0472">Membrane</keyword>
<accession>A0A2Z4GAD5</accession>
<proteinExistence type="predicted"/>
<reference evidence="2 3" key="1">
    <citation type="submission" date="2018-05" db="EMBL/GenBank/DDBJ databases">
        <title>Complete genome sequence of Arcticibacterium luteifluviistationis SM1504T, a cytophagaceae bacterium isolated from Arctic surface seawater.</title>
        <authorList>
            <person name="Li Y."/>
            <person name="Qin Q.-L."/>
        </authorList>
    </citation>
    <scope>NUCLEOTIDE SEQUENCE [LARGE SCALE GENOMIC DNA]</scope>
    <source>
        <strain evidence="2 3">SM1504</strain>
    </source>
</reference>
<feature type="transmembrane region" description="Helical" evidence="1">
    <location>
        <begin position="92"/>
        <end position="110"/>
    </location>
</feature>
<sequence>MKIKDLLKKPDLEEKSRELKQFIQFENLMEELNSRTLSEDTVQIINIEVDGINNSLESGKKLAKQIKTSLSKTINFLEKELKIVTKNHYRNLWLAIGVGAFGVPLGVAFGSVLGNMAFIGIGMPIGMAIGLAIGTQMDKKAAAQGNQLDLEVKF</sequence>
<evidence type="ECO:0000256" key="1">
    <source>
        <dbReference type="SAM" id="Phobius"/>
    </source>
</evidence>
<feature type="transmembrane region" description="Helical" evidence="1">
    <location>
        <begin position="116"/>
        <end position="134"/>
    </location>
</feature>
<evidence type="ECO:0008006" key="4">
    <source>
        <dbReference type="Google" id="ProtNLM"/>
    </source>
</evidence>
<keyword evidence="1" id="KW-1133">Transmembrane helix</keyword>
<keyword evidence="3" id="KW-1185">Reference proteome</keyword>